<dbReference type="PANTHER" id="PTHR33885:SF3">
    <property type="entry name" value="PHAGE SHOCK PROTEIN C"/>
    <property type="match status" value="1"/>
</dbReference>
<keyword evidence="5 6" id="KW-0472">Membrane</keyword>
<comment type="caution">
    <text evidence="8">The sequence shown here is derived from an EMBL/GenBank/DDBJ whole genome shotgun (WGS) entry which is preliminary data.</text>
</comment>
<accession>A0A7X6N3N8</accession>
<evidence type="ECO:0000256" key="6">
    <source>
        <dbReference type="SAM" id="Phobius"/>
    </source>
</evidence>
<keyword evidence="9" id="KW-1185">Reference proteome</keyword>
<evidence type="ECO:0000313" key="9">
    <source>
        <dbReference type="Proteomes" id="UP000549765"/>
    </source>
</evidence>
<keyword evidence="3 6" id="KW-0812">Transmembrane</keyword>
<name>A0A7X6N3N8_9LACO</name>
<dbReference type="PANTHER" id="PTHR33885">
    <property type="entry name" value="PHAGE SHOCK PROTEIN C"/>
    <property type="match status" value="1"/>
</dbReference>
<gene>
    <name evidence="8" type="ORF">HF964_00540</name>
</gene>
<dbReference type="Pfam" id="PF04024">
    <property type="entry name" value="PspC"/>
    <property type="match status" value="1"/>
</dbReference>
<evidence type="ECO:0000313" key="8">
    <source>
        <dbReference type="EMBL" id="NKZ23305.1"/>
    </source>
</evidence>
<evidence type="ECO:0000256" key="1">
    <source>
        <dbReference type="ARBA" id="ARBA00004162"/>
    </source>
</evidence>
<sequence>MHKRLFRSNRDRVWLGVLGGFGEYLNVDPTLLRVIFVIFGVFANVGALIIYVLCAWLMPKQFD</sequence>
<dbReference type="GO" id="GO:0005886">
    <property type="term" value="C:plasma membrane"/>
    <property type="evidence" value="ECO:0007669"/>
    <property type="project" value="UniProtKB-SubCell"/>
</dbReference>
<evidence type="ECO:0000256" key="5">
    <source>
        <dbReference type="ARBA" id="ARBA00023136"/>
    </source>
</evidence>
<evidence type="ECO:0000256" key="4">
    <source>
        <dbReference type="ARBA" id="ARBA00022989"/>
    </source>
</evidence>
<evidence type="ECO:0000259" key="7">
    <source>
        <dbReference type="Pfam" id="PF04024"/>
    </source>
</evidence>
<dbReference type="InterPro" id="IPR052027">
    <property type="entry name" value="PspC"/>
</dbReference>
<dbReference type="EMBL" id="JAAXPN010000001">
    <property type="protein sequence ID" value="NKZ23305.1"/>
    <property type="molecule type" value="Genomic_DNA"/>
</dbReference>
<dbReference type="RefSeq" id="WP_168721105.1">
    <property type="nucleotide sequence ID" value="NZ_JAAXPN010000001.1"/>
</dbReference>
<evidence type="ECO:0000256" key="3">
    <source>
        <dbReference type="ARBA" id="ARBA00022692"/>
    </source>
</evidence>
<comment type="subcellular location">
    <subcellularLocation>
        <location evidence="1">Cell membrane</location>
        <topology evidence="1">Single-pass membrane protein</topology>
    </subcellularLocation>
</comment>
<dbReference type="InterPro" id="IPR007168">
    <property type="entry name" value="Phageshock_PspC_N"/>
</dbReference>
<reference evidence="8 9" key="1">
    <citation type="submission" date="2020-04" db="EMBL/GenBank/DDBJ databases">
        <title>MicrobeNet Type strains.</title>
        <authorList>
            <person name="Nicholson A.C."/>
        </authorList>
    </citation>
    <scope>NUCLEOTIDE SEQUENCE [LARGE SCALE GENOMIC DNA]</scope>
    <source>
        <strain evidence="8 9">CCUG 61472</strain>
    </source>
</reference>
<protein>
    <submittedName>
        <fullName evidence="8">PspC domain-containing protein</fullName>
    </submittedName>
</protein>
<keyword evidence="2" id="KW-1003">Cell membrane</keyword>
<keyword evidence="4 6" id="KW-1133">Transmembrane helix</keyword>
<dbReference type="AlphaFoldDB" id="A0A7X6N3N8"/>
<organism evidence="8 9">
    <name type="scientific">Periweissella fabalis</name>
    <dbReference type="NCBI Taxonomy" id="1070421"/>
    <lineage>
        <taxon>Bacteria</taxon>
        <taxon>Bacillati</taxon>
        <taxon>Bacillota</taxon>
        <taxon>Bacilli</taxon>
        <taxon>Lactobacillales</taxon>
        <taxon>Lactobacillaceae</taxon>
        <taxon>Periweissella</taxon>
    </lineage>
</organism>
<proteinExistence type="predicted"/>
<evidence type="ECO:0000256" key="2">
    <source>
        <dbReference type="ARBA" id="ARBA00022475"/>
    </source>
</evidence>
<feature type="domain" description="Phage shock protein PspC N-terminal" evidence="7">
    <location>
        <begin position="3"/>
        <end position="60"/>
    </location>
</feature>
<feature type="transmembrane region" description="Helical" evidence="6">
    <location>
        <begin position="34"/>
        <end position="58"/>
    </location>
</feature>
<dbReference type="Proteomes" id="UP000549765">
    <property type="component" value="Unassembled WGS sequence"/>
</dbReference>